<comment type="caution">
    <text evidence="2">The sequence shown here is derived from an EMBL/GenBank/DDBJ whole genome shotgun (WGS) entry which is preliminary data.</text>
</comment>
<feature type="transmembrane region" description="Helical" evidence="1">
    <location>
        <begin position="231"/>
        <end position="252"/>
    </location>
</feature>
<feature type="transmembrane region" description="Helical" evidence="1">
    <location>
        <begin position="319"/>
        <end position="337"/>
    </location>
</feature>
<feature type="transmembrane region" description="Helical" evidence="1">
    <location>
        <begin position="158"/>
        <end position="178"/>
    </location>
</feature>
<keyword evidence="3" id="KW-1185">Reference proteome</keyword>
<dbReference type="AlphaFoldDB" id="A0AAN9EVX8"/>
<dbReference type="PANTHER" id="PTHR37891">
    <property type="entry name" value="OS06G0113900 PROTEIN"/>
    <property type="match status" value="1"/>
</dbReference>
<dbReference type="InterPro" id="IPR036259">
    <property type="entry name" value="MFS_trans_sf"/>
</dbReference>
<gene>
    <name evidence="2" type="ORF">RJT34_31143</name>
</gene>
<evidence type="ECO:0000256" key="1">
    <source>
        <dbReference type="SAM" id="Phobius"/>
    </source>
</evidence>
<sequence length="493" mass="53945">MQAGRSRDTKNSYEETGEEPSRFDVWGWYLYEFCSYFVQTVLIPLVFPLIISQLQHLPFDPIQDWNNNHPAMSCAGKQILLYSKVTKGSIAVGGLKFSSLEWASIAWGGGLAIAAPILAFISLVIDDGQFQTIITIAATGVGVFFCLPAGFFKTTKIFIPYIAAIAVASTVATTSHTHHLGLMIGPNKTQFGVSRTIRFSIYSTAAGCLGSAIISSFTYHMLREPNERDFISLWVVSIFSGFLWLVGVVHAFTAENKTTSVPSISFSSPRFHLFSVFRYPHAIGGLIGVLLSSFATMCVFTGGVLFIVGQLCVKPVHLLYLWLTYFLFPMVSLPLLLQPFQQLIKANSVKMKILGFMLTLITCGFGFYFWDSEWKLEHLLIFGAIQGTASGVLHAFGRVLVLDCAPYGKEGAFCVWYGWVRAVGLCVGFTVGSVVPGEIRTCFGAAFCGAIVGIVVLLFGNVSEFDGGAVDAGRVSETARHDHHLDPKESFSL</sequence>
<feature type="transmembrane region" description="Helical" evidence="1">
    <location>
        <begin position="416"/>
        <end position="435"/>
    </location>
</feature>
<evidence type="ECO:0000313" key="2">
    <source>
        <dbReference type="EMBL" id="KAK7263551.1"/>
    </source>
</evidence>
<accession>A0AAN9EVX8</accession>
<feature type="transmembrane region" description="Helical" evidence="1">
    <location>
        <begin position="105"/>
        <end position="125"/>
    </location>
</feature>
<organism evidence="2 3">
    <name type="scientific">Clitoria ternatea</name>
    <name type="common">Butterfly pea</name>
    <dbReference type="NCBI Taxonomy" id="43366"/>
    <lineage>
        <taxon>Eukaryota</taxon>
        <taxon>Viridiplantae</taxon>
        <taxon>Streptophyta</taxon>
        <taxon>Embryophyta</taxon>
        <taxon>Tracheophyta</taxon>
        <taxon>Spermatophyta</taxon>
        <taxon>Magnoliopsida</taxon>
        <taxon>eudicotyledons</taxon>
        <taxon>Gunneridae</taxon>
        <taxon>Pentapetalae</taxon>
        <taxon>rosids</taxon>
        <taxon>fabids</taxon>
        <taxon>Fabales</taxon>
        <taxon>Fabaceae</taxon>
        <taxon>Papilionoideae</taxon>
        <taxon>50 kb inversion clade</taxon>
        <taxon>NPAAA clade</taxon>
        <taxon>indigoferoid/millettioid clade</taxon>
        <taxon>Phaseoleae</taxon>
        <taxon>Clitoria</taxon>
    </lineage>
</organism>
<feature type="transmembrane region" description="Helical" evidence="1">
    <location>
        <begin position="349"/>
        <end position="370"/>
    </location>
</feature>
<dbReference type="Gene3D" id="1.20.1250.20">
    <property type="entry name" value="MFS general substrate transporter like domains"/>
    <property type="match status" value="1"/>
</dbReference>
<name>A0AAN9EVX8_CLITE</name>
<keyword evidence="1" id="KW-1133">Transmembrane helix</keyword>
<proteinExistence type="predicted"/>
<reference evidence="2 3" key="1">
    <citation type="submission" date="2024-01" db="EMBL/GenBank/DDBJ databases">
        <title>The genomes of 5 underutilized Papilionoideae crops provide insights into root nodulation and disease resistance.</title>
        <authorList>
            <person name="Yuan L."/>
        </authorList>
    </citation>
    <scope>NUCLEOTIDE SEQUENCE [LARGE SCALE GENOMIC DNA]</scope>
    <source>
        <strain evidence="2">LY-2023</strain>
        <tissue evidence="2">Leaf</tissue>
    </source>
</reference>
<dbReference type="Proteomes" id="UP001359559">
    <property type="component" value="Unassembled WGS sequence"/>
</dbReference>
<dbReference type="SUPFAM" id="SSF103473">
    <property type="entry name" value="MFS general substrate transporter"/>
    <property type="match status" value="1"/>
</dbReference>
<feature type="transmembrane region" description="Helical" evidence="1">
    <location>
        <begin position="132"/>
        <end position="152"/>
    </location>
</feature>
<keyword evidence="1" id="KW-0812">Transmembrane</keyword>
<dbReference type="EMBL" id="JAYKXN010000008">
    <property type="protein sequence ID" value="KAK7263551.1"/>
    <property type="molecule type" value="Genomic_DNA"/>
</dbReference>
<protein>
    <submittedName>
        <fullName evidence="2">Uncharacterized protein</fullName>
    </submittedName>
</protein>
<feature type="transmembrane region" description="Helical" evidence="1">
    <location>
        <begin position="199"/>
        <end position="219"/>
    </location>
</feature>
<feature type="transmembrane region" description="Helical" evidence="1">
    <location>
        <begin position="282"/>
        <end position="307"/>
    </location>
</feature>
<feature type="transmembrane region" description="Helical" evidence="1">
    <location>
        <begin position="29"/>
        <end position="51"/>
    </location>
</feature>
<feature type="transmembrane region" description="Helical" evidence="1">
    <location>
        <begin position="442"/>
        <end position="460"/>
    </location>
</feature>
<evidence type="ECO:0000313" key="3">
    <source>
        <dbReference type="Proteomes" id="UP001359559"/>
    </source>
</evidence>
<keyword evidence="1" id="KW-0472">Membrane</keyword>
<dbReference type="PANTHER" id="PTHR37891:SF1">
    <property type="entry name" value="OS06G0113900 PROTEIN"/>
    <property type="match status" value="1"/>
</dbReference>